<comment type="caution">
    <text evidence="2">The sequence shown here is derived from an EMBL/GenBank/DDBJ whole genome shotgun (WGS) entry which is preliminary data.</text>
</comment>
<protein>
    <submittedName>
        <fullName evidence="2">TIGR03088 family PEP-CTERM/XrtA system glycosyltransferase</fullName>
    </submittedName>
</protein>
<evidence type="ECO:0000313" key="3">
    <source>
        <dbReference type="Proteomes" id="UP000292120"/>
    </source>
</evidence>
<dbReference type="EMBL" id="SIXI01000004">
    <property type="protein sequence ID" value="TBO30241.1"/>
    <property type="molecule type" value="Genomic_DNA"/>
</dbReference>
<dbReference type="Pfam" id="PF13692">
    <property type="entry name" value="Glyco_trans_1_4"/>
    <property type="match status" value="1"/>
</dbReference>
<dbReference type="GO" id="GO:0016757">
    <property type="term" value="F:glycosyltransferase activity"/>
    <property type="evidence" value="ECO:0007669"/>
    <property type="project" value="UniProtKB-ARBA"/>
</dbReference>
<dbReference type="AlphaFoldDB" id="A0A4Q9H474"/>
<dbReference type="Gene3D" id="3.40.50.2000">
    <property type="entry name" value="Glycogen Phosphorylase B"/>
    <property type="match status" value="2"/>
</dbReference>
<dbReference type="OrthoDB" id="9775208at2"/>
<dbReference type="Proteomes" id="UP000292120">
    <property type="component" value="Unassembled WGS sequence"/>
</dbReference>
<keyword evidence="3" id="KW-1185">Reference proteome</keyword>
<dbReference type="RefSeq" id="WP_130968233.1">
    <property type="nucleotide sequence ID" value="NZ_SIXI01000004.1"/>
</dbReference>
<proteinExistence type="predicted"/>
<dbReference type="Pfam" id="PF13439">
    <property type="entry name" value="Glyco_transf_4"/>
    <property type="match status" value="1"/>
</dbReference>
<keyword evidence="2" id="KW-0808">Transferase</keyword>
<gene>
    <name evidence="2" type="ORF">EYS42_11130</name>
</gene>
<dbReference type="NCBIfam" id="TIGR03088">
    <property type="entry name" value="stp2"/>
    <property type="match status" value="1"/>
</dbReference>
<dbReference type="PANTHER" id="PTHR12526:SF630">
    <property type="entry name" value="GLYCOSYLTRANSFERASE"/>
    <property type="match status" value="1"/>
</dbReference>
<accession>A0A4Q9H474</accession>
<evidence type="ECO:0000313" key="2">
    <source>
        <dbReference type="EMBL" id="TBO30241.1"/>
    </source>
</evidence>
<dbReference type="PANTHER" id="PTHR12526">
    <property type="entry name" value="GLYCOSYLTRANSFERASE"/>
    <property type="match status" value="1"/>
</dbReference>
<dbReference type="SUPFAM" id="SSF53756">
    <property type="entry name" value="UDP-Glycosyltransferase/glycogen phosphorylase"/>
    <property type="match status" value="1"/>
</dbReference>
<name>A0A4Q9H474_9BURK</name>
<dbReference type="InterPro" id="IPR028098">
    <property type="entry name" value="Glyco_trans_4-like_N"/>
</dbReference>
<dbReference type="InterPro" id="IPR017522">
    <property type="entry name" value="Sugar_tfrase_PEP-CTERM_Stp2"/>
</dbReference>
<reference evidence="2 3" key="1">
    <citation type="submission" date="2019-02" db="EMBL/GenBank/DDBJ databases">
        <title>Aquabacterium sp. strain KMB7.</title>
        <authorList>
            <person name="Chen W.-M."/>
        </authorList>
    </citation>
    <scope>NUCLEOTIDE SEQUENCE [LARGE SCALE GENOMIC DNA]</scope>
    <source>
        <strain evidence="2 3">KMB7</strain>
    </source>
</reference>
<feature type="domain" description="Glycosyltransferase subfamily 4-like N-terminal" evidence="1">
    <location>
        <begin position="17"/>
        <end position="177"/>
    </location>
</feature>
<evidence type="ECO:0000259" key="1">
    <source>
        <dbReference type="Pfam" id="PF13439"/>
    </source>
</evidence>
<organism evidence="2 3">
    <name type="scientific">Aquabacterium lacunae</name>
    <dbReference type="NCBI Taxonomy" id="2528630"/>
    <lineage>
        <taxon>Bacteria</taxon>
        <taxon>Pseudomonadati</taxon>
        <taxon>Pseudomonadota</taxon>
        <taxon>Betaproteobacteria</taxon>
        <taxon>Burkholderiales</taxon>
        <taxon>Aquabacterium</taxon>
    </lineage>
</organism>
<sequence>MTSRTHIVHLVYRFAAGGLENVIVQLVNGLPHDQFRHTIVALTQIDDDFALRIERDDVRFVSLHKRPGQPFAMYPQVYRLLRQLAPDVLHTCNLAALEFMPVAWAARVPLRIHAEHGWDISDPDGSNIKYQWLRRLYQRSVHRFVVVSAQLEEYLLNVIGIDRQRVSLIPNGVDTDRFRPLQGEDDPPEGFPFNRGREWVVGAVGRLEPIKNHQLLVQAFAHWVRTDPVTSSDARLVIVGDGPLRGVLERDAAQAGIRERLWLPGTRADVPELLRFMDCFVLPSRAEGTSCTLQEAMATGLRIIATDVGGNRGLLQQATFGQLVPTEDVSAMAHAIGAARASGVPSGHPARQHVVEYHSLKLVLRTYQRLFHQRG</sequence>